<keyword evidence="1" id="KW-1133">Transmembrane helix</keyword>
<evidence type="ECO:0000256" key="1">
    <source>
        <dbReference type="SAM" id="Phobius"/>
    </source>
</evidence>
<dbReference type="RefSeq" id="WP_020833955.1">
    <property type="nucleotide sequence ID" value="NC_021846.1"/>
</dbReference>
<name>S5LW43_9MOLU</name>
<feature type="transmembrane region" description="Helical" evidence="1">
    <location>
        <begin position="259"/>
        <end position="283"/>
    </location>
</feature>
<feature type="transmembrane region" description="Helical" evidence="1">
    <location>
        <begin position="53"/>
        <end position="74"/>
    </location>
</feature>
<feature type="transmembrane region" description="Helical" evidence="1">
    <location>
        <begin position="149"/>
        <end position="176"/>
    </location>
</feature>
<feature type="transmembrane region" description="Helical" evidence="1">
    <location>
        <begin position="289"/>
        <end position="314"/>
    </location>
</feature>
<dbReference type="Proteomes" id="UP000014984">
    <property type="component" value="Chromosome"/>
</dbReference>
<feature type="transmembrane region" description="Helical" evidence="1">
    <location>
        <begin position="531"/>
        <end position="554"/>
    </location>
</feature>
<gene>
    <name evidence="2" type="ORF">STAIW_v1c01300</name>
</gene>
<keyword evidence="1" id="KW-0812">Transmembrane</keyword>
<feature type="transmembrane region" description="Helical" evidence="1">
    <location>
        <begin position="334"/>
        <end position="355"/>
    </location>
</feature>
<keyword evidence="3" id="KW-1185">Reference proteome</keyword>
<protein>
    <recommendedName>
        <fullName evidence="4">Transmembrane protein</fullName>
    </recommendedName>
</protein>
<keyword evidence="1" id="KW-0472">Membrane</keyword>
<dbReference type="KEGG" id="stai:STAIW_v1c01300"/>
<feature type="transmembrane region" description="Helical" evidence="1">
    <location>
        <begin position="213"/>
        <end position="234"/>
    </location>
</feature>
<evidence type="ECO:0000313" key="2">
    <source>
        <dbReference type="EMBL" id="AGR40816.1"/>
    </source>
</evidence>
<organism evidence="2 3">
    <name type="scientific">Spiroplasma taiwanense CT-1</name>
    <dbReference type="NCBI Taxonomy" id="1276220"/>
    <lineage>
        <taxon>Bacteria</taxon>
        <taxon>Bacillati</taxon>
        <taxon>Mycoplasmatota</taxon>
        <taxon>Mollicutes</taxon>
        <taxon>Entomoplasmatales</taxon>
        <taxon>Spiroplasmataceae</taxon>
        <taxon>Spiroplasma</taxon>
    </lineage>
</organism>
<feature type="transmembrane region" description="Helical" evidence="1">
    <location>
        <begin position="422"/>
        <end position="444"/>
    </location>
</feature>
<dbReference type="PATRIC" id="fig|1276220.3.peg.131"/>
<evidence type="ECO:0000313" key="3">
    <source>
        <dbReference type="Proteomes" id="UP000014984"/>
    </source>
</evidence>
<feature type="transmembrane region" description="Helical" evidence="1">
    <location>
        <begin position="7"/>
        <end position="33"/>
    </location>
</feature>
<accession>S5LW43</accession>
<sequence length="638" mass="72247">MLSTRQGILSVIIGTTISLFNAIIQFLTIYWVLNAYGTEFNGYIRLVSSFSTIISVAEGSLGVAATILLVKPLVQNDWISANEIYSTAKKYFKKSALISLFMVLIISLGYPLYVGISANSTGTILNPKNWNDIGLNLSNQGEKIGFASYYILVLISLIFGTKNFVSAYWFSVYETIIIADNKNSVRRIVILFADIFISGITFYLLSIKGINPIIPFLPTILYSPIKGFMIYFYVKKKYLWLKYYKDFNSFKLNTTSNKIFFSTIGPTLLLNTDIAIAAILLGLNVSSSLSLYLVVALNTKLIMTNFIVSFREFFVTLVTKRGRIHWESYAKYELYTYLVAAFTFINMSILAPYFVSSLYGELASSSISNDDFASINALDFMFYTSKFSILYASIALLAILCDAQMTLIHAKGRYGEVSKFQNIVGVLYLLTAIFITFLIVTLKIGGEQNYLVTGIIVLFSLKLLFMFIRYIYLWIYVWKYATYNSNKKYIFNNFLILFLPVILTILLNVLVINKKLDIRESTSASASIAPLIALFFGAIILSLIILVIFAYICAPKIMNEIMQRLPLINKIFLKKSVEARKKRLKKYGIEAEDIVDNSNKITHLMIDIDEVEPIIELGTELKLDINSQNENIYIVKGK</sequence>
<feature type="transmembrane region" description="Helical" evidence="1">
    <location>
        <begin position="389"/>
        <end position="410"/>
    </location>
</feature>
<dbReference type="EMBL" id="CP005074">
    <property type="protein sequence ID" value="AGR40816.1"/>
    <property type="molecule type" value="Genomic_DNA"/>
</dbReference>
<feature type="transmembrane region" description="Helical" evidence="1">
    <location>
        <begin position="95"/>
        <end position="116"/>
    </location>
</feature>
<proteinExistence type="predicted"/>
<reference evidence="2 3" key="1">
    <citation type="journal article" date="2013" name="Genome Biol. Evol.">
        <title>Comparison of metabolic capacities and inference of gene content evolution in mosquito-associated Spiroplasma diminutum and S. taiwanense.</title>
        <authorList>
            <person name="Lo W.S."/>
            <person name="Ku C."/>
            <person name="Chen L.L."/>
            <person name="Chang T.H."/>
            <person name="Kuo C.H."/>
        </authorList>
    </citation>
    <scope>NUCLEOTIDE SEQUENCE [LARGE SCALE GENOMIC DNA]</scope>
    <source>
        <strain evidence="2">CT-1</strain>
    </source>
</reference>
<dbReference type="STRING" id="1276220.STAIW_v1c01300"/>
<feature type="transmembrane region" description="Helical" evidence="1">
    <location>
        <begin position="188"/>
        <end position="207"/>
    </location>
</feature>
<dbReference type="HOGENOM" id="CLU_419101_0_0_14"/>
<evidence type="ECO:0008006" key="4">
    <source>
        <dbReference type="Google" id="ProtNLM"/>
    </source>
</evidence>
<dbReference type="eggNOG" id="ENOG5033SM4">
    <property type="taxonomic scope" value="Bacteria"/>
</dbReference>
<feature type="transmembrane region" description="Helical" evidence="1">
    <location>
        <begin position="450"/>
        <end position="477"/>
    </location>
</feature>
<dbReference type="AlphaFoldDB" id="S5LW43"/>
<dbReference type="OrthoDB" id="391558at2"/>
<feature type="transmembrane region" description="Helical" evidence="1">
    <location>
        <begin position="489"/>
        <end position="511"/>
    </location>
</feature>